<comment type="similarity">
    <text evidence="1">Belongs to the peptidase S13 family.</text>
</comment>
<sequence>MLNIFVLAAGFTSLDVIESRPGEPVPYPVALAQDKAEAELPEAKPIDPGRLADQLDDRMSDTGLGDGLSGYVADGTTGEPLYERDADKAFTPASTTKIATALAVLEATGPEKRLHTDAVLDGDGRLILVGGGDPTLTADSGPDDYPVPATLTLLAERTAAALDQAGVDSVELGYDDSLYPGPDTGPGWKDNYVYEGSVAPVHALMLDGGRVDRHDNYSERVGDPPRTAAEAFAGLLREEGVQVQGDPEPKQAPDGAEQVATVASSPMSALVERMMLASDNNIAEALARQVALAEGEEPSFAGGAAAMQSVLGRLGVEDVHVEDGSGLSVNNRISPRALAAMLRMAADPEHPDRAFTISGLPTAHFTGTLADRYGPDGDAGHGAGLVRGKTGTLNGVSTLAGTVRDADGRLLVFVFMANDEAATGTLLDTLAAEVADCGCS</sequence>
<keyword evidence="4" id="KW-1185">Reference proteome</keyword>
<dbReference type="RefSeq" id="WP_246528634.1">
    <property type="nucleotide sequence ID" value="NZ_BAAAJD010000143.1"/>
</dbReference>
<dbReference type="GO" id="GO:0006508">
    <property type="term" value="P:proteolysis"/>
    <property type="evidence" value="ECO:0007669"/>
    <property type="project" value="InterPro"/>
</dbReference>
<dbReference type="AlphaFoldDB" id="A0A7W8QMT8"/>
<dbReference type="EC" id="3.4.16.4" evidence="3"/>
<evidence type="ECO:0000256" key="1">
    <source>
        <dbReference type="ARBA" id="ARBA00006096"/>
    </source>
</evidence>
<dbReference type="NCBIfam" id="TIGR00666">
    <property type="entry name" value="PBP4"/>
    <property type="match status" value="1"/>
</dbReference>
<dbReference type="PANTHER" id="PTHR30023:SF0">
    <property type="entry name" value="PENICILLIN-SENSITIVE CARBOXYPEPTIDASE A"/>
    <property type="match status" value="1"/>
</dbReference>
<dbReference type="GO" id="GO:0009002">
    <property type="term" value="F:serine-type D-Ala-D-Ala carboxypeptidase activity"/>
    <property type="evidence" value="ECO:0007669"/>
    <property type="project" value="UniProtKB-EC"/>
</dbReference>
<evidence type="ECO:0000313" key="3">
    <source>
        <dbReference type="EMBL" id="MBB5433186.1"/>
    </source>
</evidence>
<accession>A0A7W8QMT8</accession>
<dbReference type="PRINTS" id="PR00922">
    <property type="entry name" value="DADACBPTASE3"/>
</dbReference>
<dbReference type="Gene3D" id="3.40.710.10">
    <property type="entry name" value="DD-peptidase/beta-lactamase superfamily"/>
    <property type="match status" value="2"/>
</dbReference>
<name>A0A7W8QMT8_9ACTN</name>
<evidence type="ECO:0000313" key="4">
    <source>
        <dbReference type="Proteomes" id="UP000572635"/>
    </source>
</evidence>
<keyword evidence="3" id="KW-0121">Carboxypeptidase</keyword>
<comment type="caution">
    <text evidence="3">The sequence shown here is derived from an EMBL/GenBank/DDBJ whole genome shotgun (WGS) entry which is preliminary data.</text>
</comment>
<reference evidence="3 4" key="1">
    <citation type="submission" date="2020-08" db="EMBL/GenBank/DDBJ databases">
        <title>Sequencing the genomes of 1000 actinobacteria strains.</title>
        <authorList>
            <person name="Klenk H.-P."/>
        </authorList>
    </citation>
    <scope>NUCLEOTIDE SEQUENCE [LARGE SCALE GENOMIC DNA]</scope>
    <source>
        <strain evidence="3 4">DSM 44551</strain>
    </source>
</reference>
<dbReference type="EC" id="3.4.21.-" evidence="3"/>
<keyword evidence="3" id="KW-0645">Protease</keyword>
<gene>
    <name evidence="3" type="ORF">HDA36_003270</name>
</gene>
<organism evidence="3 4">
    <name type="scientific">Nocardiopsis composta</name>
    <dbReference type="NCBI Taxonomy" id="157465"/>
    <lineage>
        <taxon>Bacteria</taxon>
        <taxon>Bacillati</taxon>
        <taxon>Actinomycetota</taxon>
        <taxon>Actinomycetes</taxon>
        <taxon>Streptosporangiales</taxon>
        <taxon>Nocardiopsidaceae</taxon>
        <taxon>Nocardiopsis</taxon>
    </lineage>
</organism>
<proteinExistence type="inferred from homology"/>
<dbReference type="SUPFAM" id="SSF56601">
    <property type="entry name" value="beta-lactamase/transpeptidase-like"/>
    <property type="match status" value="1"/>
</dbReference>
<dbReference type="InterPro" id="IPR012338">
    <property type="entry name" value="Beta-lactam/transpept-like"/>
</dbReference>
<dbReference type="Proteomes" id="UP000572635">
    <property type="component" value="Unassembled WGS sequence"/>
</dbReference>
<dbReference type="PANTHER" id="PTHR30023">
    <property type="entry name" value="D-ALANYL-D-ALANINE CARBOXYPEPTIDASE"/>
    <property type="match status" value="1"/>
</dbReference>
<dbReference type="InterPro" id="IPR000667">
    <property type="entry name" value="Peptidase_S13"/>
</dbReference>
<evidence type="ECO:0000256" key="2">
    <source>
        <dbReference type="ARBA" id="ARBA00022801"/>
    </source>
</evidence>
<protein>
    <submittedName>
        <fullName evidence="3">D-alanyl-D-alanine carboxypeptidase/D-alanyl-D-alanine-endopeptidase (Penicillin-binding protein 4)</fullName>
        <ecNumber evidence="3">3.4.16.4</ecNumber>
        <ecNumber evidence="3">3.4.21.-</ecNumber>
    </submittedName>
</protein>
<dbReference type="EMBL" id="JACHDB010000001">
    <property type="protein sequence ID" value="MBB5433186.1"/>
    <property type="molecule type" value="Genomic_DNA"/>
</dbReference>
<dbReference type="GO" id="GO:0000270">
    <property type="term" value="P:peptidoglycan metabolic process"/>
    <property type="evidence" value="ECO:0007669"/>
    <property type="project" value="TreeGrafter"/>
</dbReference>
<dbReference type="Pfam" id="PF02113">
    <property type="entry name" value="Peptidase_S13"/>
    <property type="match status" value="2"/>
</dbReference>
<keyword evidence="2 3" id="KW-0378">Hydrolase</keyword>